<dbReference type="EMBL" id="JALJOT010000011">
    <property type="protein sequence ID" value="KAK9905547.1"/>
    <property type="molecule type" value="Genomic_DNA"/>
</dbReference>
<sequence length="193" mass="20748">MVGNFGGRWVVGLKRAWSAALLQRRSTLVVIIRLIISLAGGTLHISAAEWPLAVTWALLAGKMLHLGLLPPALQLPFSQHLVVQTVALAASLVGVSLDCAHIMGQDSHFQVGQMLAPLAEALNQLSHLLQAPLKLHVPTMPPEQACPCVLGLAHTIDPDGRMMKTDVGHVRWKIEDDAQQRVLQPTEGLADVG</sequence>
<evidence type="ECO:0000313" key="1">
    <source>
        <dbReference type="EMBL" id="KAK9905547.1"/>
    </source>
</evidence>
<evidence type="ECO:0000313" key="2">
    <source>
        <dbReference type="Proteomes" id="UP001491310"/>
    </source>
</evidence>
<protein>
    <submittedName>
        <fullName evidence="1">Uncharacterized protein</fullName>
    </submittedName>
</protein>
<comment type="caution">
    <text evidence="1">The sequence shown here is derived from an EMBL/GenBank/DDBJ whole genome shotgun (WGS) entry which is preliminary data.</text>
</comment>
<proteinExistence type="predicted"/>
<gene>
    <name evidence="1" type="ORF">WJX75_001934</name>
</gene>
<name>A0ABR2YHE6_9CHLO</name>
<organism evidence="1 2">
    <name type="scientific">Coccomyxa subellipsoidea</name>
    <dbReference type="NCBI Taxonomy" id="248742"/>
    <lineage>
        <taxon>Eukaryota</taxon>
        <taxon>Viridiplantae</taxon>
        <taxon>Chlorophyta</taxon>
        <taxon>core chlorophytes</taxon>
        <taxon>Trebouxiophyceae</taxon>
        <taxon>Trebouxiophyceae incertae sedis</taxon>
        <taxon>Coccomyxaceae</taxon>
        <taxon>Coccomyxa</taxon>
    </lineage>
</organism>
<dbReference type="Proteomes" id="UP001491310">
    <property type="component" value="Unassembled WGS sequence"/>
</dbReference>
<accession>A0ABR2YHE6</accession>
<reference evidence="1 2" key="1">
    <citation type="journal article" date="2024" name="Nat. Commun.">
        <title>Phylogenomics reveals the evolutionary origins of lichenization in chlorophyte algae.</title>
        <authorList>
            <person name="Puginier C."/>
            <person name="Libourel C."/>
            <person name="Otte J."/>
            <person name="Skaloud P."/>
            <person name="Haon M."/>
            <person name="Grisel S."/>
            <person name="Petersen M."/>
            <person name="Berrin J.G."/>
            <person name="Delaux P.M."/>
            <person name="Dal Grande F."/>
            <person name="Keller J."/>
        </authorList>
    </citation>
    <scope>NUCLEOTIDE SEQUENCE [LARGE SCALE GENOMIC DNA]</scope>
    <source>
        <strain evidence="1 2">SAG 216-7</strain>
    </source>
</reference>
<keyword evidence="2" id="KW-1185">Reference proteome</keyword>